<dbReference type="SUPFAM" id="SSF53383">
    <property type="entry name" value="PLP-dependent transferases"/>
    <property type="match status" value="1"/>
</dbReference>
<evidence type="ECO:0000256" key="7">
    <source>
        <dbReference type="ARBA" id="ARBA00024016"/>
    </source>
</evidence>
<keyword evidence="4" id="KW-0032">Aminotransferase</keyword>
<dbReference type="Gene3D" id="3.90.1150.10">
    <property type="entry name" value="Aspartate Aminotransferase, domain 1"/>
    <property type="match status" value="1"/>
</dbReference>
<name>A0AAV4EP02_9GAST</name>
<evidence type="ECO:0000313" key="9">
    <source>
        <dbReference type="EMBL" id="GFR62599.1"/>
    </source>
</evidence>
<protein>
    <submittedName>
        <fullName evidence="9">Kynurenine--oxoglutarate transaminase 3</fullName>
    </submittedName>
</protein>
<dbReference type="GO" id="GO:0070189">
    <property type="term" value="P:kynurenine metabolic process"/>
    <property type="evidence" value="ECO:0007669"/>
    <property type="project" value="UniProtKB-ARBA"/>
</dbReference>
<evidence type="ECO:0000256" key="1">
    <source>
        <dbReference type="ARBA" id="ARBA00001933"/>
    </source>
</evidence>
<evidence type="ECO:0000313" key="10">
    <source>
        <dbReference type="Proteomes" id="UP000762676"/>
    </source>
</evidence>
<dbReference type="InterPro" id="IPR004839">
    <property type="entry name" value="Aminotransferase_I/II_large"/>
</dbReference>
<keyword evidence="5" id="KW-0808">Transferase</keyword>
<gene>
    <name evidence="9" type="ORF">ElyMa_000134800</name>
</gene>
<dbReference type="GO" id="GO:0030170">
    <property type="term" value="F:pyridoxal phosphate binding"/>
    <property type="evidence" value="ECO:0007669"/>
    <property type="project" value="InterPro"/>
</dbReference>
<keyword evidence="6" id="KW-0663">Pyridoxal phosphate</keyword>
<dbReference type="Proteomes" id="UP000762676">
    <property type="component" value="Unassembled WGS sequence"/>
</dbReference>
<evidence type="ECO:0000256" key="6">
    <source>
        <dbReference type="ARBA" id="ARBA00022898"/>
    </source>
</evidence>
<feature type="domain" description="Aminotransferase class I/classII large" evidence="8">
    <location>
        <begin position="126"/>
        <end position="491"/>
    </location>
</feature>
<comment type="pathway">
    <text evidence="7">Amino-acid degradation; L-kynurenine degradation; kynurenate from L-kynurenine: step 1/2.</text>
</comment>
<dbReference type="PANTHER" id="PTHR43807:SF20">
    <property type="entry name" value="FI04487P"/>
    <property type="match status" value="1"/>
</dbReference>
<evidence type="ECO:0000256" key="5">
    <source>
        <dbReference type="ARBA" id="ARBA00022679"/>
    </source>
</evidence>
<reference evidence="9 10" key="1">
    <citation type="journal article" date="2021" name="Elife">
        <title>Chloroplast acquisition without the gene transfer in kleptoplastic sea slugs, Plakobranchus ocellatus.</title>
        <authorList>
            <person name="Maeda T."/>
            <person name="Takahashi S."/>
            <person name="Yoshida T."/>
            <person name="Shimamura S."/>
            <person name="Takaki Y."/>
            <person name="Nagai Y."/>
            <person name="Toyoda A."/>
            <person name="Suzuki Y."/>
            <person name="Arimoto A."/>
            <person name="Ishii H."/>
            <person name="Satoh N."/>
            <person name="Nishiyama T."/>
            <person name="Hasebe M."/>
            <person name="Maruyama T."/>
            <person name="Minagawa J."/>
            <person name="Obokata J."/>
            <person name="Shigenobu S."/>
        </authorList>
    </citation>
    <scope>NUCLEOTIDE SEQUENCE [LARGE SCALE GENOMIC DNA]</scope>
</reference>
<sequence>MGRIGDNVERVKLIKFYLKSQLISQQRIASRVIHSMFRAQGWPRSSSVFKCCRSFHICTQLHGIQGTHPAQSHLVTKRDNSDPSRRTFVAPPRKMSTKFGLAKKLVGTEKNIWVDISKMAVAHNATNLGQGFPDFMAPGHVVESLKEVVADQSPSLHQYARSAGLPRLVQAISKLYAPQLGRVPNPLTEILVNVGAYGSLYCTIQGLINPGDEVIIIEPFFDCYQPMVKVAGGVPVFVPLRPTKEGTVTSSADWKLDPAELASKFNSKTKLIIFNTPNNPLGKVFNLEEMTEIAELCKKHDVVCISDEVYEWMTYDNNKHIKIASLPGMWERTVTVGSAGKTFSVTGWKLGWCVGPEALISCAQVVHQNCIYTSPTPLQEAVARGLELEISRLGKPESYLTSLAEELLPKRDNLAKQLVDAGLKPVIPEGGYFMMADYTNIEVDLPDTDEAKDLRFVQWLIENKKLAVIPPSAFYSDEHKHLGENFIRFCFIKVS</sequence>
<dbReference type="FunFam" id="3.40.640.10:FF:000024">
    <property type="entry name" value="Kynurenine--oxoglutarate transaminase 3"/>
    <property type="match status" value="1"/>
</dbReference>
<dbReference type="FunFam" id="3.90.1150.10:FF:000021">
    <property type="entry name" value="Kynurenine--oxoglutarate transaminase 3"/>
    <property type="match status" value="1"/>
</dbReference>
<evidence type="ECO:0000256" key="2">
    <source>
        <dbReference type="ARBA" id="ARBA00007441"/>
    </source>
</evidence>
<keyword evidence="10" id="KW-1185">Reference proteome</keyword>
<dbReference type="PANTHER" id="PTHR43807">
    <property type="entry name" value="FI04487P"/>
    <property type="match status" value="1"/>
</dbReference>
<comment type="caution">
    <text evidence="9">The sequence shown here is derived from an EMBL/GenBank/DDBJ whole genome shotgun (WGS) entry which is preliminary data.</text>
</comment>
<dbReference type="EMBL" id="BMAT01000247">
    <property type="protein sequence ID" value="GFR62599.1"/>
    <property type="molecule type" value="Genomic_DNA"/>
</dbReference>
<dbReference type="Pfam" id="PF00155">
    <property type="entry name" value="Aminotran_1_2"/>
    <property type="match status" value="1"/>
</dbReference>
<comment type="similarity">
    <text evidence="2">Belongs to the class-I pyridoxal-phosphate-dependent aminotransferase family.</text>
</comment>
<dbReference type="InterPro" id="IPR015422">
    <property type="entry name" value="PyrdxlP-dep_Trfase_small"/>
</dbReference>
<evidence type="ECO:0000256" key="3">
    <source>
        <dbReference type="ARBA" id="ARBA00011738"/>
    </source>
</evidence>
<dbReference type="GO" id="GO:0005739">
    <property type="term" value="C:mitochondrion"/>
    <property type="evidence" value="ECO:0007669"/>
    <property type="project" value="TreeGrafter"/>
</dbReference>
<dbReference type="AlphaFoldDB" id="A0AAV4EP02"/>
<dbReference type="InterPro" id="IPR015424">
    <property type="entry name" value="PyrdxlP-dep_Trfase"/>
</dbReference>
<dbReference type="InterPro" id="IPR015421">
    <property type="entry name" value="PyrdxlP-dep_Trfase_major"/>
</dbReference>
<comment type="subunit">
    <text evidence="3">Homodimer.</text>
</comment>
<organism evidence="9 10">
    <name type="scientific">Elysia marginata</name>
    <dbReference type="NCBI Taxonomy" id="1093978"/>
    <lineage>
        <taxon>Eukaryota</taxon>
        <taxon>Metazoa</taxon>
        <taxon>Spiralia</taxon>
        <taxon>Lophotrochozoa</taxon>
        <taxon>Mollusca</taxon>
        <taxon>Gastropoda</taxon>
        <taxon>Heterobranchia</taxon>
        <taxon>Euthyneura</taxon>
        <taxon>Panpulmonata</taxon>
        <taxon>Sacoglossa</taxon>
        <taxon>Placobranchoidea</taxon>
        <taxon>Plakobranchidae</taxon>
        <taxon>Elysia</taxon>
    </lineage>
</organism>
<dbReference type="InterPro" id="IPR051326">
    <property type="entry name" value="Kynurenine-oxoglutarate_AT"/>
</dbReference>
<accession>A0AAV4EP02</accession>
<dbReference type="GO" id="GO:0016212">
    <property type="term" value="F:kynurenine-oxoglutarate transaminase activity"/>
    <property type="evidence" value="ECO:0007669"/>
    <property type="project" value="TreeGrafter"/>
</dbReference>
<evidence type="ECO:0000256" key="4">
    <source>
        <dbReference type="ARBA" id="ARBA00022576"/>
    </source>
</evidence>
<evidence type="ECO:0000259" key="8">
    <source>
        <dbReference type="Pfam" id="PF00155"/>
    </source>
</evidence>
<proteinExistence type="inferred from homology"/>
<dbReference type="Gene3D" id="3.40.640.10">
    <property type="entry name" value="Type I PLP-dependent aspartate aminotransferase-like (Major domain)"/>
    <property type="match status" value="1"/>
</dbReference>
<dbReference type="CDD" id="cd00609">
    <property type="entry name" value="AAT_like"/>
    <property type="match status" value="1"/>
</dbReference>
<comment type="cofactor">
    <cofactor evidence="1">
        <name>pyridoxal 5'-phosphate</name>
        <dbReference type="ChEBI" id="CHEBI:597326"/>
    </cofactor>
</comment>